<dbReference type="CDD" id="cd05379">
    <property type="entry name" value="CAP_bacterial"/>
    <property type="match status" value="1"/>
</dbReference>
<sequence>MFSRPRRRLGVAAGAATALVVALLGAVVPATAAAGASSCTSSLTVSQVQDRILADVNAARSRVGVKALRANAAMDSVALKWSQRQAADATMKHNPNYSTQIPAGWSAAGENVAFGYSPTTVTRAWLDSPGHRANILRSSFTHIGIGVGCSESGRPYYTQVFGAYKILTTTAPAISGTPKAGITLTAKTGTWTTGTTLKYQWYADGSSISGATAKTYTPKSTDAGKTVKVKVTGVKTGYAPTARVSQPTDEVAKLSTLTTVRPRVSGVIKVGEELLAVRGVWTTGTTYYYRWYRDSTAISGATGKRYVLTKSDRGHTITVKVTGKKAGYATASRVAAKTPVP</sequence>
<evidence type="ECO:0000259" key="2">
    <source>
        <dbReference type="SMART" id="SM00198"/>
    </source>
</evidence>
<dbReference type="PANTHER" id="PTHR31157">
    <property type="entry name" value="SCP DOMAIN-CONTAINING PROTEIN"/>
    <property type="match status" value="1"/>
</dbReference>
<evidence type="ECO:0000313" key="3">
    <source>
        <dbReference type="EMBL" id="WEK13600.1"/>
    </source>
</evidence>
<reference evidence="3" key="1">
    <citation type="submission" date="2023-03" db="EMBL/GenBank/DDBJ databases">
        <title>Andean soil-derived lignocellulolytic bacterial consortium as a source of novel taxa and putative plastic-active enzymes.</title>
        <authorList>
            <person name="Diaz-Garcia L."/>
            <person name="Chuvochina M."/>
            <person name="Feuerriegel G."/>
            <person name="Bunk B."/>
            <person name="Sproer C."/>
            <person name="Streit W.R."/>
            <person name="Rodriguez L.M."/>
            <person name="Overmann J."/>
            <person name="Jimenez D.J."/>
        </authorList>
    </citation>
    <scope>NUCLEOTIDE SEQUENCE</scope>
    <source>
        <strain evidence="3">MAG 4610</strain>
    </source>
</reference>
<dbReference type="InterPro" id="IPR014044">
    <property type="entry name" value="CAP_dom"/>
</dbReference>
<protein>
    <submittedName>
        <fullName evidence="3">CAP domain-containing protein</fullName>
    </submittedName>
</protein>
<organism evidence="3 4">
    <name type="scientific">Candidatus Microbacterium phytovorans</name>
    <dbReference type="NCBI Taxonomy" id="3121374"/>
    <lineage>
        <taxon>Bacteria</taxon>
        <taxon>Bacillati</taxon>
        <taxon>Actinomycetota</taxon>
        <taxon>Actinomycetes</taxon>
        <taxon>Micrococcales</taxon>
        <taxon>Microbacteriaceae</taxon>
        <taxon>Microbacterium</taxon>
    </lineage>
</organism>
<accession>A0AAJ5W116</accession>
<evidence type="ECO:0000313" key="4">
    <source>
        <dbReference type="Proteomes" id="UP001213972"/>
    </source>
</evidence>
<dbReference type="SUPFAM" id="SSF55797">
    <property type="entry name" value="PR-1-like"/>
    <property type="match status" value="1"/>
</dbReference>
<dbReference type="Gene3D" id="3.40.33.10">
    <property type="entry name" value="CAP"/>
    <property type="match status" value="1"/>
</dbReference>
<proteinExistence type="predicted"/>
<dbReference type="Pfam" id="PF00188">
    <property type="entry name" value="CAP"/>
    <property type="match status" value="1"/>
</dbReference>
<dbReference type="EMBL" id="CP119321">
    <property type="protein sequence ID" value="WEK13600.1"/>
    <property type="molecule type" value="Genomic_DNA"/>
</dbReference>
<dbReference type="Proteomes" id="UP001213972">
    <property type="component" value="Chromosome"/>
</dbReference>
<name>A0AAJ5W116_9MICO</name>
<dbReference type="SMART" id="SM00198">
    <property type="entry name" value="SCP"/>
    <property type="match status" value="1"/>
</dbReference>
<dbReference type="PROSITE" id="PS51318">
    <property type="entry name" value="TAT"/>
    <property type="match status" value="1"/>
</dbReference>
<dbReference type="AlphaFoldDB" id="A0AAJ5W116"/>
<evidence type="ECO:0000256" key="1">
    <source>
        <dbReference type="SAM" id="SignalP"/>
    </source>
</evidence>
<feature type="signal peptide" evidence="1">
    <location>
        <begin position="1"/>
        <end position="32"/>
    </location>
</feature>
<keyword evidence="1" id="KW-0732">Signal</keyword>
<gene>
    <name evidence="3" type="ORF">P0Y48_14250</name>
</gene>
<dbReference type="PANTHER" id="PTHR31157:SF1">
    <property type="entry name" value="SCP DOMAIN-CONTAINING PROTEIN"/>
    <property type="match status" value="1"/>
</dbReference>
<dbReference type="InterPro" id="IPR006311">
    <property type="entry name" value="TAT_signal"/>
</dbReference>
<feature type="domain" description="SCP" evidence="2">
    <location>
        <begin position="47"/>
        <end position="168"/>
    </location>
</feature>
<feature type="chain" id="PRO_5042601834" evidence="1">
    <location>
        <begin position="33"/>
        <end position="341"/>
    </location>
</feature>
<dbReference type="InterPro" id="IPR035940">
    <property type="entry name" value="CAP_sf"/>
</dbReference>
<dbReference type="Gene3D" id="2.60.40.2700">
    <property type="match status" value="2"/>
</dbReference>